<dbReference type="EMBL" id="NBAG03000240">
    <property type="protein sequence ID" value="PNI64740.1"/>
    <property type="molecule type" value="Genomic_DNA"/>
</dbReference>
<dbReference type="AlphaFoldDB" id="A0A2J8MZ01"/>
<proteinExistence type="predicted"/>
<evidence type="ECO:0000313" key="1">
    <source>
        <dbReference type="EMBL" id="PNI64740.1"/>
    </source>
</evidence>
<name>A0A2J8MZ01_PANTR</name>
<sequence length="44" mass="5315">MQLWVYGRKEMLKMPSKPLRNMSLKWAKCIDRTERVYSGLKLKT</sequence>
<gene>
    <name evidence="1" type="ORF">CK820_G0015934</name>
</gene>
<protein>
    <submittedName>
        <fullName evidence="1">ATP2A2 isoform 12</fullName>
    </submittedName>
</protein>
<evidence type="ECO:0000313" key="2">
    <source>
        <dbReference type="Proteomes" id="UP000236370"/>
    </source>
</evidence>
<organism evidence="1 2">
    <name type="scientific">Pan troglodytes</name>
    <name type="common">Chimpanzee</name>
    <dbReference type="NCBI Taxonomy" id="9598"/>
    <lineage>
        <taxon>Eukaryota</taxon>
        <taxon>Metazoa</taxon>
        <taxon>Chordata</taxon>
        <taxon>Craniata</taxon>
        <taxon>Vertebrata</taxon>
        <taxon>Euteleostomi</taxon>
        <taxon>Mammalia</taxon>
        <taxon>Eutheria</taxon>
        <taxon>Euarchontoglires</taxon>
        <taxon>Primates</taxon>
        <taxon>Haplorrhini</taxon>
        <taxon>Catarrhini</taxon>
        <taxon>Hominidae</taxon>
        <taxon>Pan</taxon>
    </lineage>
</organism>
<comment type="caution">
    <text evidence="1">The sequence shown here is derived from an EMBL/GenBank/DDBJ whole genome shotgun (WGS) entry which is preliminary data.</text>
</comment>
<reference evidence="1 2" key="1">
    <citation type="submission" date="2017-12" db="EMBL/GenBank/DDBJ databases">
        <title>High-resolution comparative analysis of great ape genomes.</title>
        <authorList>
            <person name="Pollen A."/>
            <person name="Hastie A."/>
            <person name="Hormozdiari F."/>
            <person name="Dougherty M."/>
            <person name="Liu R."/>
            <person name="Chaisson M."/>
            <person name="Hoppe E."/>
            <person name="Hill C."/>
            <person name="Pang A."/>
            <person name="Hillier L."/>
            <person name="Baker C."/>
            <person name="Armstrong J."/>
            <person name="Shendure J."/>
            <person name="Paten B."/>
            <person name="Wilson R."/>
            <person name="Chao H."/>
            <person name="Schneider V."/>
            <person name="Ventura M."/>
            <person name="Kronenberg Z."/>
            <person name="Murali S."/>
            <person name="Gordon D."/>
            <person name="Cantsilieris S."/>
            <person name="Munson K."/>
            <person name="Nelson B."/>
            <person name="Raja A."/>
            <person name="Underwood J."/>
            <person name="Diekhans M."/>
            <person name="Fiddes I."/>
            <person name="Haussler D."/>
            <person name="Eichler E."/>
        </authorList>
    </citation>
    <scope>NUCLEOTIDE SEQUENCE [LARGE SCALE GENOMIC DNA]</scope>
    <source>
        <strain evidence="1">Yerkes chimp pedigree #C0471</strain>
    </source>
</reference>
<accession>A0A2J8MZ01</accession>
<dbReference type="Proteomes" id="UP000236370">
    <property type="component" value="Unassembled WGS sequence"/>
</dbReference>